<reference evidence="1" key="1">
    <citation type="submission" date="2021-06" db="EMBL/GenBank/DDBJ databases">
        <authorList>
            <person name="Kallberg Y."/>
            <person name="Tangrot J."/>
            <person name="Rosling A."/>
        </authorList>
    </citation>
    <scope>NUCLEOTIDE SEQUENCE</scope>
    <source>
        <strain evidence="1">28 12/20/2015</strain>
    </source>
</reference>
<accession>A0ACA9KWW5</accession>
<name>A0ACA9KWW5_9GLOM</name>
<organism evidence="1 2">
    <name type="scientific">Cetraspora pellucida</name>
    <dbReference type="NCBI Taxonomy" id="1433469"/>
    <lineage>
        <taxon>Eukaryota</taxon>
        <taxon>Fungi</taxon>
        <taxon>Fungi incertae sedis</taxon>
        <taxon>Mucoromycota</taxon>
        <taxon>Glomeromycotina</taxon>
        <taxon>Glomeromycetes</taxon>
        <taxon>Diversisporales</taxon>
        <taxon>Gigasporaceae</taxon>
        <taxon>Cetraspora</taxon>
    </lineage>
</organism>
<sequence>MTMINEQLFQSLNDMGTISGSVHLEKTKRELGPNIIIEDDDIQRFEGYQFRIKLMTIPGSRNSARLLFLNLENDEKKILVPDEIRVVDNTDFAAPFPVPCFPGTNVFLISHLRKYQVYYNDQSIYRIYSEKKFTIHNDCKIRSSV</sequence>
<keyword evidence="2" id="KW-1185">Reference proteome</keyword>
<protein>
    <submittedName>
        <fullName evidence="1">1536_t:CDS:1</fullName>
    </submittedName>
</protein>
<comment type="caution">
    <text evidence="1">The sequence shown here is derived from an EMBL/GenBank/DDBJ whole genome shotgun (WGS) entry which is preliminary data.</text>
</comment>
<evidence type="ECO:0000313" key="1">
    <source>
        <dbReference type="EMBL" id="CAG8498228.1"/>
    </source>
</evidence>
<dbReference type="Proteomes" id="UP000789366">
    <property type="component" value="Unassembled WGS sequence"/>
</dbReference>
<proteinExistence type="predicted"/>
<dbReference type="EMBL" id="CAJVPW010002072">
    <property type="protein sequence ID" value="CAG8498228.1"/>
    <property type="molecule type" value="Genomic_DNA"/>
</dbReference>
<evidence type="ECO:0000313" key="2">
    <source>
        <dbReference type="Proteomes" id="UP000789366"/>
    </source>
</evidence>
<gene>
    <name evidence="1" type="ORF">SPELUC_LOCUS2884</name>
</gene>